<keyword evidence="2" id="KW-1185">Reference proteome</keyword>
<reference evidence="2" key="1">
    <citation type="submission" date="2017-06" db="EMBL/GenBank/DDBJ databases">
        <authorList>
            <person name="Zhao X."/>
        </authorList>
    </citation>
    <scope>NUCLEOTIDE SEQUENCE [LARGE SCALE GENOMIC DNA]</scope>
</reference>
<accession>A0A289YMM4</accession>
<protein>
    <submittedName>
        <fullName evidence="1">Uncharacterized protein</fullName>
    </submittedName>
</protein>
<gene>
    <name evidence="1" type="ORF">2050HW_00181</name>
</gene>
<sequence>MSDKIVRVYSGSLTPALSAVLLEYNTNQSAILQAANKPGEFILGKSGFHFLMVDDTVGTERMKFLSDRNNYPDATVVISCISTKFSDLVALGYISSSHMTIDVIDGELCATVNRSNYLSMGTVIRICY</sequence>
<evidence type="ECO:0000313" key="1">
    <source>
        <dbReference type="EMBL" id="ATA65516.1"/>
    </source>
</evidence>
<evidence type="ECO:0000313" key="2">
    <source>
        <dbReference type="Proteomes" id="UP000223363"/>
    </source>
</evidence>
<organism evidence="1 2">
    <name type="scientific">Serratia phage vB_SmaM_ 2050HW</name>
    <dbReference type="NCBI Taxonomy" id="2024252"/>
    <lineage>
        <taxon>Viruses</taxon>
        <taxon>Duplodnaviria</taxon>
        <taxon>Heunggongvirae</taxon>
        <taxon>Uroviricota</taxon>
        <taxon>Caudoviricetes</taxon>
        <taxon>Chimalliviridae</taxon>
        <taxon>Moabitevirus</taxon>
        <taxon>Moabitevirus mv2050HW</taxon>
    </lineage>
</organism>
<dbReference type="EMBL" id="MF285618">
    <property type="protein sequence ID" value="ATA65516.1"/>
    <property type="molecule type" value="Genomic_DNA"/>
</dbReference>
<dbReference type="Proteomes" id="UP000223363">
    <property type="component" value="Segment"/>
</dbReference>
<name>A0A289YMM4_9CAUD</name>
<proteinExistence type="predicted"/>